<organism evidence="1">
    <name type="scientific">Dissulfuribacter thermophilus</name>
    <dbReference type="NCBI Taxonomy" id="1156395"/>
    <lineage>
        <taxon>Bacteria</taxon>
        <taxon>Pseudomonadati</taxon>
        <taxon>Thermodesulfobacteriota</taxon>
        <taxon>Dissulfuribacteria</taxon>
        <taxon>Dissulfuribacterales</taxon>
        <taxon>Dissulfuribacteraceae</taxon>
        <taxon>Dissulfuribacter</taxon>
    </lineage>
</organism>
<accession>A0A7V2SVT2</accession>
<dbReference type="AlphaFoldDB" id="A0A7V2SVT2"/>
<evidence type="ECO:0000313" key="1">
    <source>
        <dbReference type="EMBL" id="HFC46865.1"/>
    </source>
</evidence>
<sequence>MIVPLDIWERLLKIAEEAEGWRETTYLLQSEAMRKRLLEARHDDSSLTLVEVREKLGI</sequence>
<name>A0A7V2SVT2_9BACT</name>
<dbReference type="Proteomes" id="UP000885797">
    <property type="component" value="Unassembled WGS sequence"/>
</dbReference>
<comment type="caution">
    <text evidence="1">The sequence shown here is derived from an EMBL/GenBank/DDBJ whole genome shotgun (WGS) entry which is preliminary data.</text>
</comment>
<gene>
    <name evidence="1" type="ORF">ENJ63_03185</name>
</gene>
<dbReference type="EMBL" id="DRND01000256">
    <property type="protein sequence ID" value="HFC46865.1"/>
    <property type="molecule type" value="Genomic_DNA"/>
</dbReference>
<protein>
    <submittedName>
        <fullName evidence="1">Prevent-host-death protein</fullName>
    </submittedName>
</protein>
<dbReference type="Gene3D" id="6.10.250.330">
    <property type="match status" value="1"/>
</dbReference>
<proteinExistence type="predicted"/>
<reference evidence="1" key="1">
    <citation type="journal article" date="2020" name="mSystems">
        <title>Genome- and Community-Level Interaction Insights into Carbon Utilization and Element Cycling Functions of Hydrothermarchaeota in Hydrothermal Sediment.</title>
        <authorList>
            <person name="Zhou Z."/>
            <person name="Liu Y."/>
            <person name="Xu W."/>
            <person name="Pan J."/>
            <person name="Luo Z.H."/>
            <person name="Li M."/>
        </authorList>
    </citation>
    <scope>NUCLEOTIDE SEQUENCE [LARGE SCALE GENOMIC DNA]</scope>
    <source>
        <strain evidence="1">HyVt-503</strain>
    </source>
</reference>